<dbReference type="EMBL" id="BQNB010009528">
    <property type="protein sequence ID" value="GJS64766.1"/>
    <property type="molecule type" value="Genomic_DNA"/>
</dbReference>
<reference evidence="2" key="1">
    <citation type="journal article" date="2022" name="Int. J. Mol. Sci.">
        <title>Draft Genome of Tanacetum Coccineum: Genomic Comparison of Closely Related Tanacetum-Family Plants.</title>
        <authorList>
            <person name="Yamashiro T."/>
            <person name="Shiraishi A."/>
            <person name="Nakayama K."/>
            <person name="Satake H."/>
        </authorList>
    </citation>
    <scope>NUCLEOTIDE SEQUENCE</scope>
</reference>
<sequence length="329" mass="36276">MGLSSPPQIPFPLSPPSPVLTAPPPSPIRSLGYRAATIRMRVRPEVNLPPRMGLGIALGPGYEVGESSAAAAARPAGGLRADYGFVATMDRLIRRDPERYVGYGITDSWEEMVETLPGAPVSTDTELGAHMREFETMVRRDTDEIYTRLDDEQGQRQLLAGRVNMLFRDRRGHAHTRQLMETEAGMSREAWGRAMDASDLAHGEVISLRTTVHAQMSEITELQSADLRRQRAISDLLETDRRRREEMRELRAADRTRQQQLIQTLTAMQTLQRETIPLQGLVTTLQGQVTALQGQVMTLQGQVTALQGQQGPAGGPAQMELPEEAGSSS</sequence>
<name>A0ABQ4XHL1_9ASTR</name>
<feature type="compositionally biased region" description="Pro residues" evidence="1">
    <location>
        <begin position="7"/>
        <end position="25"/>
    </location>
</feature>
<reference evidence="2" key="2">
    <citation type="submission" date="2022-01" db="EMBL/GenBank/DDBJ databases">
        <authorList>
            <person name="Yamashiro T."/>
            <person name="Shiraishi A."/>
            <person name="Satake H."/>
            <person name="Nakayama K."/>
        </authorList>
    </citation>
    <scope>NUCLEOTIDE SEQUENCE</scope>
</reference>
<feature type="region of interest" description="Disordered" evidence="1">
    <location>
        <begin position="1"/>
        <end position="25"/>
    </location>
</feature>
<evidence type="ECO:0000256" key="1">
    <source>
        <dbReference type="SAM" id="MobiDB-lite"/>
    </source>
</evidence>
<gene>
    <name evidence="2" type="ORF">Tco_0679330</name>
</gene>
<feature type="compositionally biased region" description="Low complexity" evidence="1">
    <location>
        <begin position="307"/>
        <end position="318"/>
    </location>
</feature>
<accession>A0ABQ4XHL1</accession>
<protein>
    <submittedName>
        <fullName evidence="2">Uncharacterized protein</fullName>
    </submittedName>
</protein>
<comment type="caution">
    <text evidence="2">The sequence shown here is derived from an EMBL/GenBank/DDBJ whole genome shotgun (WGS) entry which is preliminary data.</text>
</comment>
<dbReference type="Proteomes" id="UP001151760">
    <property type="component" value="Unassembled WGS sequence"/>
</dbReference>
<organism evidence="2 3">
    <name type="scientific">Tanacetum coccineum</name>
    <dbReference type="NCBI Taxonomy" id="301880"/>
    <lineage>
        <taxon>Eukaryota</taxon>
        <taxon>Viridiplantae</taxon>
        <taxon>Streptophyta</taxon>
        <taxon>Embryophyta</taxon>
        <taxon>Tracheophyta</taxon>
        <taxon>Spermatophyta</taxon>
        <taxon>Magnoliopsida</taxon>
        <taxon>eudicotyledons</taxon>
        <taxon>Gunneridae</taxon>
        <taxon>Pentapetalae</taxon>
        <taxon>asterids</taxon>
        <taxon>campanulids</taxon>
        <taxon>Asterales</taxon>
        <taxon>Asteraceae</taxon>
        <taxon>Asteroideae</taxon>
        <taxon>Anthemideae</taxon>
        <taxon>Anthemidinae</taxon>
        <taxon>Tanacetum</taxon>
    </lineage>
</organism>
<proteinExistence type="predicted"/>
<evidence type="ECO:0000313" key="2">
    <source>
        <dbReference type="EMBL" id="GJS64766.1"/>
    </source>
</evidence>
<feature type="region of interest" description="Disordered" evidence="1">
    <location>
        <begin position="307"/>
        <end position="329"/>
    </location>
</feature>
<evidence type="ECO:0000313" key="3">
    <source>
        <dbReference type="Proteomes" id="UP001151760"/>
    </source>
</evidence>
<keyword evidence="3" id="KW-1185">Reference proteome</keyword>